<dbReference type="AlphaFoldDB" id="A0A1I2EAW9"/>
<protein>
    <submittedName>
        <fullName evidence="1">Uncharacterized protein</fullName>
    </submittedName>
</protein>
<accession>A0A1I2EAW9</accession>
<proteinExistence type="predicted"/>
<evidence type="ECO:0000313" key="2">
    <source>
        <dbReference type="Proteomes" id="UP000198598"/>
    </source>
</evidence>
<dbReference type="Proteomes" id="UP000198598">
    <property type="component" value="Unassembled WGS sequence"/>
</dbReference>
<keyword evidence="2" id="KW-1185">Reference proteome</keyword>
<evidence type="ECO:0000313" key="1">
    <source>
        <dbReference type="EMBL" id="SFE90005.1"/>
    </source>
</evidence>
<dbReference type="EMBL" id="FOLQ01000021">
    <property type="protein sequence ID" value="SFE90005.1"/>
    <property type="molecule type" value="Genomic_DNA"/>
</dbReference>
<reference evidence="1 2" key="1">
    <citation type="submission" date="2016-10" db="EMBL/GenBank/DDBJ databases">
        <authorList>
            <person name="de Groot N.N."/>
        </authorList>
    </citation>
    <scope>NUCLEOTIDE SEQUENCE [LARGE SCALE GENOMIC DNA]</scope>
    <source>
        <strain evidence="1 2">DSM 26130</strain>
    </source>
</reference>
<dbReference type="RefSeq" id="WP_093833210.1">
    <property type="nucleotide sequence ID" value="NZ_FOLQ01000021.1"/>
</dbReference>
<name>A0A1I2EAW9_9BACT</name>
<organism evidence="1 2">
    <name type="scientific">Spirosoma endophyticum</name>
    <dbReference type="NCBI Taxonomy" id="662367"/>
    <lineage>
        <taxon>Bacteria</taxon>
        <taxon>Pseudomonadati</taxon>
        <taxon>Bacteroidota</taxon>
        <taxon>Cytophagia</taxon>
        <taxon>Cytophagales</taxon>
        <taxon>Cytophagaceae</taxon>
        <taxon>Spirosoma</taxon>
    </lineage>
</organism>
<sequence>MVKKNKQVELKLLFNYQLKERNQHLTLELKAYYRLRCQHKMEQDLLVLDWQATKSSRDLLTSQQAQEWRELKQQCTDKRADLLQQHSKEKALLDRRLDLTH</sequence>
<gene>
    <name evidence="1" type="ORF">SAMN05216167_12194</name>
</gene>